<accession>A0ABV4YVD2</accession>
<comment type="caution">
    <text evidence="1">The sequence shown here is derived from an EMBL/GenBank/DDBJ whole genome shotgun (WGS) entry which is preliminary data.</text>
</comment>
<evidence type="ECO:0000313" key="2">
    <source>
        <dbReference type="Proteomes" id="UP001241748"/>
    </source>
</evidence>
<dbReference type="Gene3D" id="1.10.260.40">
    <property type="entry name" value="lambda repressor-like DNA-binding domains"/>
    <property type="match status" value="1"/>
</dbReference>
<keyword evidence="2" id="KW-1185">Reference proteome</keyword>
<dbReference type="RefSeq" id="WP_306072951.1">
    <property type="nucleotide sequence ID" value="NZ_JAROBZ020000001.1"/>
</dbReference>
<sequence>MWKCNIEQLIIESGYRKDFICKKLDITYRQFRKYEKMELFIPMEKGLLLAELLNCKVDDLYERKVD</sequence>
<reference evidence="1 2" key="1">
    <citation type="submission" date="2024-05" db="EMBL/GenBank/DDBJ databases">
        <authorList>
            <person name="Venkateswaran K."/>
        </authorList>
    </citation>
    <scope>NUCLEOTIDE SEQUENCE [LARGE SCALE GENOMIC DNA]</scope>
    <source>
        <strain evidence="1 2">179-C4-2-HS</strain>
    </source>
</reference>
<proteinExistence type="predicted"/>
<dbReference type="Proteomes" id="UP001241748">
    <property type="component" value="Unassembled WGS sequence"/>
</dbReference>
<protein>
    <submittedName>
        <fullName evidence="1">XRE family transcriptional regulator</fullName>
    </submittedName>
</protein>
<name>A0ABV4YVD2_9BACI</name>
<dbReference type="InterPro" id="IPR010982">
    <property type="entry name" value="Lambda_DNA-bd_dom_sf"/>
</dbReference>
<evidence type="ECO:0000313" key="1">
    <source>
        <dbReference type="EMBL" id="MFB3168491.1"/>
    </source>
</evidence>
<organism evidence="1 2">
    <name type="scientific">Neobacillus driksii</name>
    <dbReference type="NCBI Taxonomy" id="3035913"/>
    <lineage>
        <taxon>Bacteria</taxon>
        <taxon>Bacillati</taxon>
        <taxon>Bacillota</taxon>
        <taxon>Bacilli</taxon>
        <taxon>Bacillales</taxon>
        <taxon>Bacillaceae</taxon>
        <taxon>Neobacillus</taxon>
    </lineage>
</organism>
<dbReference type="SUPFAM" id="SSF47413">
    <property type="entry name" value="lambda repressor-like DNA-binding domains"/>
    <property type="match status" value="1"/>
</dbReference>
<gene>
    <name evidence="1" type="ORF">P5G62_015340</name>
</gene>
<dbReference type="EMBL" id="JAROBZ020000001">
    <property type="protein sequence ID" value="MFB3168491.1"/>
    <property type="molecule type" value="Genomic_DNA"/>
</dbReference>